<gene>
    <name evidence="1" type="ORF">MLD38_026767</name>
</gene>
<dbReference type="Proteomes" id="UP001057402">
    <property type="component" value="Chromosome 7"/>
</dbReference>
<accession>A0ACB9P5Y5</accession>
<evidence type="ECO:0000313" key="2">
    <source>
        <dbReference type="Proteomes" id="UP001057402"/>
    </source>
</evidence>
<organism evidence="1 2">
    <name type="scientific">Melastoma candidum</name>
    <dbReference type="NCBI Taxonomy" id="119954"/>
    <lineage>
        <taxon>Eukaryota</taxon>
        <taxon>Viridiplantae</taxon>
        <taxon>Streptophyta</taxon>
        <taxon>Embryophyta</taxon>
        <taxon>Tracheophyta</taxon>
        <taxon>Spermatophyta</taxon>
        <taxon>Magnoliopsida</taxon>
        <taxon>eudicotyledons</taxon>
        <taxon>Gunneridae</taxon>
        <taxon>Pentapetalae</taxon>
        <taxon>rosids</taxon>
        <taxon>malvids</taxon>
        <taxon>Myrtales</taxon>
        <taxon>Melastomataceae</taxon>
        <taxon>Melastomatoideae</taxon>
        <taxon>Melastomateae</taxon>
        <taxon>Melastoma</taxon>
    </lineage>
</organism>
<sequence length="238" mass="25802">MDVEEYGDEELMSSLVLAGIDAKQGGDLLSGEDVAWVDSCLVHEPDFSGNNWDAVKDALLDLIGSELNLTSSTTIEGDGPESEMDTGGSPSLELVATSKRPARRGSPLILAESEEVGELTSPEEPSSPMIFKNVFQPNYKEFLESTFDRDEDLTLDVHEVGLSHEDIFKVWDLNVPEEDGEFLSQLRNALAQPSSGQPQQSLLDSDDSNNLQEPEGGLVNLNDLVSGIADLSLKEMSS</sequence>
<reference evidence="2" key="1">
    <citation type="journal article" date="2023" name="Front. Plant Sci.">
        <title>Chromosomal-level genome assembly of Melastoma candidum provides insights into trichome evolution.</title>
        <authorList>
            <person name="Zhong Y."/>
            <person name="Wu W."/>
            <person name="Sun C."/>
            <person name="Zou P."/>
            <person name="Liu Y."/>
            <person name="Dai S."/>
            <person name="Zhou R."/>
        </authorList>
    </citation>
    <scope>NUCLEOTIDE SEQUENCE [LARGE SCALE GENOMIC DNA]</scope>
</reference>
<dbReference type="EMBL" id="CM042886">
    <property type="protein sequence ID" value="KAI4342110.1"/>
    <property type="molecule type" value="Genomic_DNA"/>
</dbReference>
<name>A0ACB9P5Y5_9MYRT</name>
<protein>
    <submittedName>
        <fullName evidence="1">Uncharacterized protein</fullName>
    </submittedName>
</protein>
<evidence type="ECO:0000313" key="1">
    <source>
        <dbReference type="EMBL" id="KAI4342110.1"/>
    </source>
</evidence>
<comment type="caution">
    <text evidence="1">The sequence shown here is derived from an EMBL/GenBank/DDBJ whole genome shotgun (WGS) entry which is preliminary data.</text>
</comment>
<proteinExistence type="predicted"/>
<keyword evidence="2" id="KW-1185">Reference proteome</keyword>